<accession>A0A9P7F8G2</accession>
<dbReference type="GeneID" id="64695942"/>
<dbReference type="GO" id="GO:0005743">
    <property type="term" value="C:mitochondrial inner membrane"/>
    <property type="evidence" value="ECO:0007669"/>
    <property type="project" value="UniProtKB-SubCell"/>
</dbReference>
<evidence type="ECO:0000256" key="4">
    <source>
        <dbReference type="ARBA" id="ARBA00022660"/>
    </source>
</evidence>
<dbReference type="Pfam" id="PF02939">
    <property type="entry name" value="UcrQ"/>
    <property type="match status" value="1"/>
</dbReference>
<keyword evidence="5" id="KW-0812">Transmembrane</keyword>
<evidence type="ECO:0000256" key="5">
    <source>
        <dbReference type="ARBA" id="ARBA00022692"/>
    </source>
</evidence>
<evidence type="ECO:0000256" key="9">
    <source>
        <dbReference type="ARBA" id="ARBA00023128"/>
    </source>
</evidence>
<keyword evidence="7 11" id="KW-0249">Electron transport</keyword>
<dbReference type="SUPFAM" id="SSF81508">
    <property type="entry name" value="Ubiquinone-binding protein QP-C of cytochrome bc1 complex (Ubiquinol-cytochrome c reductase)"/>
    <property type="match status" value="1"/>
</dbReference>
<organism evidence="12 13">
    <name type="scientific">Suillus discolor</name>
    <dbReference type="NCBI Taxonomy" id="1912936"/>
    <lineage>
        <taxon>Eukaryota</taxon>
        <taxon>Fungi</taxon>
        <taxon>Dikarya</taxon>
        <taxon>Basidiomycota</taxon>
        <taxon>Agaricomycotina</taxon>
        <taxon>Agaricomycetes</taxon>
        <taxon>Agaricomycetidae</taxon>
        <taxon>Boletales</taxon>
        <taxon>Suillineae</taxon>
        <taxon>Suillaceae</taxon>
        <taxon>Suillus</taxon>
    </lineage>
</organism>
<comment type="caution">
    <text evidence="12">The sequence shown here is derived from an EMBL/GenBank/DDBJ whole genome shotgun (WGS) entry which is preliminary data.</text>
</comment>
<evidence type="ECO:0000256" key="11">
    <source>
        <dbReference type="RuleBase" id="RU368118"/>
    </source>
</evidence>
<dbReference type="AlphaFoldDB" id="A0A9P7F8G2"/>
<dbReference type="PANTHER" id="PTHR12119:SF2">
    <property type="entry name" value="CYTOCHROME B-C1 COMPLEX SUBUNIT 8"/>
    <property type="match status" value="1"/>
</dbReference>
<keyword evidence="9 11" id="KW-0496">Mitochondrion</keyword>
<dbReference type="PANTHER" id="PTHR12119">
    <property type="entry name" value="UBIQUINOL-CYTOCHROME C REDUCTASE COMPLEX UBIQUINONE-BINDING PROTEIN QP-C"/>
    <property type="match status" value="1"/>
</dbReference>
<name>A0A9P7F8G2_9AGAM</name>
<dbReference type="Proteomes" id="UP000823399">
    <property type="component" value="Unassembled WGS sequence"/>
</dbReference>
<dbReference type="RefSeq" id="XP_041292924.1">
    <property type="nucleotide sequence ID" value="XM_041433683.1"/>
</dbReference>
<sequence>MIDETTSGTKHPTPHLRLSQRRCTTSPIMRPTATRLDGMPGPKSFCPWWGDTSIHKQRGVVVYTVSPFRQRGSKAVIRGWLFNGYRRLAAQVPYWIVPFAIGYGTYTWGNSRYAWQNSKAGHIALGEHHH</sequence>
<protein>
    <recommendedName>
        <fullName evidence="11">Cytochrome b-c1 complex subunit 8</fullName>
    </recommendedName>
    <alternativeName>
        <fullName evidence="11">Complex III subunit 8</fullName>
    </alternativeName>
</protein>
<proteinExistence type="inferred from homology"/>
<evidence type="ECO:0000256" key="1">
    <source>
        <dbReference type="ARBA" id="ARBA00004434"/>
    </source>
</evidence>
<evidence type="ECO:0000313" key="13">
    <source>
        <dbReference type="Proteomes" id="UP000823399"/>
    </source>
</evidence>
<keyword evidence="4 11" id="KW-0679">Respiratory chain</keyword>
<evidence type="ECO:0000256" key="2">
    <source>
        <dbReference type="ARBA" id="ARBA00007668"/>
    </source>
</evidence>
<comment type="subcellular location">
    <subcellularLocation>
        <location evidence="1 11">Mitochondrion inner membrane</location>
        <topology evidence="1 11">Single-pass membrane protein</topology>
    </subcellularLocation>
</comment>
<evidence type="ECO:0000256" key="7">
    <source>
        <dbReference type="ARBA" id="ARBA00022982"/>
    </source>
</evidence>
<comment type="similarity">
    <text evidence="2 11">Belongs to the UQCRQ/QCR8 family.</text>
</comment>
<evidence type="ECO:0000256" key="6">
    <source>
        <dbReference type="ARBA" id="ARBA00022792"/>
    </source>
</evidence>
<evidence type="ECO:0000256" key="8">
    <source>
        <dbReference type="ARBA" id="ARBA00022989"/>
    </source>
</evidence>
<evidence type="ECO:0000256" key="3">
    <source>
        <dbReference type="ARBA" id="ARBA00022448"/>
    </source>
</evidence>
<dbReference type="InterPro" id="IPR004205">
    <property type="entry name" value="Cyt_bc1_su8"/>
</dbReference>
<comment type="subunit">
    <text evidence="11">Component of the ubiquinol-cytochrome c oxidoreductase (cytochrome b-c1 complex, complex III, CIII), a multisubunit enzyme composed of 3 respiratory subunits cytochrome b, cytochrome c1 and Rieske protein, 2 core protein subunits, and additional low-molecular weight protein subunits. The complex exists as an obligatory dimer and forms supercomplexes (SCs) in the inner mitochondrial membrane with cytochrome c oxidase (complex IV, CIV).</text>
</comment>
<dbReference type="Gene3D" id="1.20.5.210">
    <property type="entry name" value="Cytochrome b-c1 complex subunit 8"/>
    <property type="match status" value="1"/>
</dbReference>
<dbReference type="OrthoDB" id="6683853at2759"/>
<reference evidence="12" key="1">
    <citation type="journal article" date="2020" name="New Phytol.">
        <title>Comparative genomics reveals dynamic genome evolution in host specialist ectomycorrhizal fungi.</title>
        <authorList>
            <person name="Lofgren L.A."/>
            <person name="Nguyen N.H."/>
            <person name="Vilgalys R."/>
            <person name="Ruytinx J."/>
            <person name="Liao H.L."/>
            <person name="Branco S."/>
            <person name="Kuo A."/>
            <person name="LaButti K."/>
            <person name="Lipzen A."/>
            <person name="Andreopoulos W."/>
            <person name="Pangilinan J."/>
            <person name="Riley R."/>
            <person name="Hundley H."/>
            <person name="Na H."/>
            <person name="Barry K."/>
            <person name="Grigoriev I.V."/>
            <person name="Stajich J.E."/>
            <person name="Kennedy P.G."/>
        </authorList>
    </citation>
    <scope>NUCLEOTIDE SEQUENCE</scope>
    <source>
        <strain evidence="12">FC423</strain>
    </source>
</reference>
<keyword evidence="10" id="KW-0472">Membrane</keyword>
<evidence type="ECO:0000313" key="12">
    <source>
        <dbReference type="EMBL" id="KAG2108479.1"/>
    </source>
</evidence>
<dbReference type="EMBL" id="JABBWM010000027">
    <property type="protein sequence ID" value="KAG2108479.1"/>
    <property type="molecule type" value="Genomic_DNA"/>
</dbReference>
<keyword evidence="13" id="KW-1185">Reference proteome</keyword>
<dbReference type="GO" id="GO:0006122">
    <property type="term" value="P:mitochondrial electron transport, ubiquinol to cytochrome c"/>
    <property type="evidence" value="ECO:0007669"/>
    <property type="project" value="UniProtKB-UniRule"/>
</dbReference>
<comment type="function">
    <text evidence="11">Component of the ubiquinol-cytochrome c oxidoreductase, a multisubunit transmembrane complex that is part of the mitochondrial electron transport chain which drives oxidative phosphorylation. The complex plays an important role in the uptake of multiple carbon sources present in different host niches.</text>
</comment>
<dbReference type="InterPro" id="IPR036642">
    <property type="entry name" value="Cyt_bc1_su8_sf"/>
</dbReference>
<evidence type="ECO:0000256" key="10">
    <source>
        <dbReference type="ARBA" id="ARBA00023136"/>
    </source>
</evidence>
<keyword evidence="3 11" id="KW-0813">Transport</keyword>
<dbReference type="GO" id="GO:0045275">
    <property type="term" value="C:respiratory chain complex III"/>
    <property type="evidence" value="ECO:0007669"/>
    <property type="project" value="UniProtKB-UniRule"/>
</dbReference>
<keyword evidence="6 11" id="KW-0999">Mitochondrion inner membrane</keyword>
<gene>
    <name evidence="12" type="ORF">F5147DRAFT_652835</name>
</gene>
<keyword evidence="8" id="KW-1133">Transmembrane helix</keyword>